<organism evidence="2 3">
    <name type="scientific">Pelagicoccus mobilis</name>
    <dbReference type="NCBI Taxonomy" id="415221"/>
    <lineage>
        <taxon>Bacteria</taxon>
        <taxon>Pseudomonadati</taxon>
        <taxon>Verrucomicrobiota</taxon>
        <taxon>Opitutia</taxon>
        <taxon>Puniceicoccales</taxon>
        <taxon>Pelagicoccaceae</taxon>
        <taxon>Pelagicoccus</taxon>
    </lineage>
</organism>
<dbReference type="Pfam" id="PF08818">
    <property type="entry name" value="DUF1801"/>
    <property type="match status" value="1"/>
</dbReference>
<comment type="caution">
    <text evidence="2">The sequence shown here is derived from an EMBL/GenBank/DDBJ whole genome shotgun (WGS) entry which is preliminary data.</text>
</comment>
<reference evidence="2" key="1">
    <citation type="submission" date="2021-01" db="EMBL/GenBank/DDBJ databases">
        <title>Modified the classification status of verrucomicrobia.</title>
        <authorList>
            <person name="Feng X."/>
        </authorList>
    </citation>
    <scope>NUCLEOTIDE SEQUENCE</scope>
    <source>
        <strain evidence="2">KCTC 13126</strain>
    </source>
</reference>
<dbReference type="EMBL" id="JAENIL010000013">
    <property type="protein sequence ID" value="MBK1876908.1"/>
    <property type="molecule type" value="Genomic_DNA"/>
</dbReference>
<dbReference type="RefSeq" id="WP_200355124.1">
    <property type="nucleotide sequence ID" value="NZ_JAENIL010000013.1"/>
</dbReference>
<dbReference type="SUPFAM" id="SSF159888">
    <property type="entry name" value="YdhG-like"/>
    <property type="match status" value="1"/>
</dbReference>
<dbReference type="InterPro" id="IPR014922">
    <property type="entry name" value="YdhG-like"/>
</dbReference>
<sequence>MKTQKNNASVPAFLNAIEDPQKRKDTKTICRWMKAATAAKPYMWGDAIVGYGSYHYRYATGREGDWFRIGVSPRKQYLSIYLMAGFDDYGDLLAQLGKHKTGSCCLNIKRLSDIDETILQELIQKAATADICSEA</sequence>
<protein>
    <submittedName>
        <fullName evidence="2">DUF1801 domain-containing protein</fullName>
    </submittedName>
</protein>
<evidence type="ECO:0000259" key="1">
    <source>
        <dbReference type="Pfam" id="PF08818"/>
    </source>
</evidence>
<keyword evidence="3" id="KW-1185">Reference proteome</keyword>
<evidence type="ECO:0000313" key="2">
    <source>
        <dbReference type="EMBL" id="MBK1876908.1"/>
    </source>
</evidence>
<dbReference type="AlphaFoldDB" id="A0A934VQT6"/>
<dbReference type="Proteomes" id="UP000617628">
    <property type="component" value="Unassembled WGS sequence"/>
</dbReference>
<proteinExistence type="predicted"/>
<accession>A0A934VQT6</accession>
<feature type="domain" description="YdhG-like" evidence="1">
    <location>
        <begin position="23"/>
        <end position="126"/>
    </location>
</feature>
<name>A0A934VQT6_9BACT</name>
<gene>
    <name evidence="2" type="ORF">JIN87_08520</name>
</gene>
<evidence type="ECO:0000313" key="3">
    <source>
        <dbReference type="Proteomes" id="UP000617628"/>
    </source>
</evidence>